<dbReference type="InterPro" id="IPR001623">
    <property type="entry name" value="DnaJ_domain"/>
</dbReference>
<reference evidence="3" key="1">
    <citation type="journal article" date="2022" name="Plant J.">
        <title>Strategies of tolerance reflected in two North American maple genomes.</title>
        <authorList>
            <person name="McEvoy S.L."/>
            <person name="Sezen U.U."/>
            <person name="Trouern-Trend A."/>
            <person name="McMahon S.M."/>
            <person name="Schaberg P.G."/>
            <person name="Yang J."/>
            <person name="Wegrzyn J.L."/>
            <person name="Swenson N.G."/>
        </authorList>
    </citation>
    <scope>NUCLEOTIDE SEQUENCE</scope>
    <source>
        <strain evidence="3">91603</strain>
    </source>
</reference>
<dbReference type="InterPro" id="IPR018253">
    <property type="entry name" value="DnaJ_domain_CS"/>
</dbReference>
<dbReference type="PANTHER" id="PTHR45181">
    <property type="entry name" value="HEAT SHOCK PROTEIN DNAJ WITH TETRATRICOPEPTIDE REPEAT-CONTAINING PROTEIN"/>
    <property type="match status" value="1"/>
</dbReference>
<dbReference type="PRINTS" id="PR00625">
    <property type="entry name" value="JDOMAIN"/>
</dbReference>
<comment type="caution">
    <text evidence="3">The sequence shown here is derived from an EMBL/GenBank/DDBJ whole genome shotgun (WGS) entry which is preliminary data.</text>
</comment>
<dbReference type="SMART" id="SM00271">
    <property type="entry name" value="DnaJ"/>
    <property type="match status" value="1"/>
</dbReference>
<feature type="compositionally biased region" description="Basic residues" evidence="1">
    <location>
        <begin position="886"/>
        <end position="896"/>
    </location>
</feature>
<dbReference type="SUPFAM" id="SSF46565">
    <property type="entry name" value="Chaperone J-domain"/>
    <property type="match status" value="1"/>
</dbReference>
<feature type="region of interest" description="Disordered" evidence="1">
    <location>
        <begin position="681"/>
        <end position="760"/>
    </location>
</feature>
<protein>
    <recommendedName>
        <fullName evidence="2">J domain-containing protein</fullName>
    </recommendedName>
</protein>
<organism evidence="3 4">
    <name type="scientific">Acer negundo</name>
    <name type="common">Box elder</name>
    <dbReference type="NCBI Taxonomy" id="4023"/>
    <lineage>
        <taxon>Eukaryota</taxon>
        <taxon>Viridiplantae</taxon>
        <taxon>Streptophyta</taxon>
        <taxon>Embryophyta</taxon>
        <taxon>Tracheophyta</taxon>
        <taxon>Spermatophyta</taxon>
        <taxon>Magnoliopsida</taxon>
        <taxon>eudicotyledons</taxon>
        <taxon>Gunneridae</taxon>
        <taxon>Pentapetalae</taxon>
        <taxon>rosids</taxon>
        <taxon>malvids</taxon>
        <taxon>Sapindales</taxon>
        <taxon>Sapindaceae</taxon>
        <taxon>Hippocastanoideae</taxon>
        <taxon>Acereae</taxon>
        <taxon>Acer</taxon>
    </lineage>
</organism>
<feature type="domain" description="J" evidence="2">
    <location>
        <begin position="1363"/>
        <end position="1448"/>
    </location>
</feature>
<feature type="compositionally biased region" description="Polar residues" evidence="1">
    <location>
        <begin position="527"/>
        <end position="541"/>
    </location>
</feature>
<sequence length="1497" mass="164751">MSPAAAVEFQPPITSKTSSSVQNPNLTPFSFTSNISRDQPFGSTNSNSTSIFGKDGVCHFSGGVGNGNESRSGAVRGRPRFVKVRRQAGKSSTAAARESGAEFNPFRSKVEDCGPVNCGDFNVLFSNIGVLDNSNRVSNSDEATVSNDCSFVCKENVAFTFTSKRSDDSVLNLDSNSRKLEGAGFVFDAKNRDVEENMYRQKHQLFETAVKPLSNDTCETVKKEFEEEPGKLDKTSFAFVGNAGDVQLDSNMERKNTSEYAVESSYGDEEKANAKNESECKNDGNVRFQFSANENDLCLNFNFNLENGKLSGSMKHPASDSIGCFVGVNQSDSVSSSNSEKGECNVNVGDSGLGSVFGTSWHNSASFLNLEENGSGTSNDNTVGDDQGKMKVASETEPEKVEATEVRYNRDGSMSWSENYNFVFGSGDKKCYSMDEVKLNSKDFGNNIEGRAENDNLDFDVNDTNSSESGIGKVASSSSTDTTFKLPVELEKLNINVCESVGDTDKKKDSSKNFNANAGASFVFSSIKPSTSNESSEPTQKQKTDPIVSVERVVADNFGTDDNDHIISGKSFSRDSALFGNSISKPFTFQSELDKSSSCKVNSDTQTYFAASVASFTSARFDSLANNIDASMVGGQRKNESCPSTPDRSRVSFTEFITPNWDPPSFKANLYPELNKTLVFNVKNRSKRDKRPNRTRGNFKQTPMRKQQPKQLYEPKQSSSQENPKSPECYSPMDFSPYMETPVADQPARKTSVTSNDPLHPDNNGALHTSHFSVSTDTKDNNLATAEKIDINIGDQKFRERNEESLLPDGNRPFKTNIFGMETAYSSSKEEQVCNNIGATMASAKNNNGFNTVSHESVQHCFAQDRKYFTFSSSPSAEGNLTTRKSQLRKKLKKKVGSSSVPFSPGSGSKSGSKSEASEQVKQDPISWSAAFEATCEMWRLRGNEAYKSGYMSKAEGFYTQGINSVPLSETAGCCIKPLVLCYSNRAAARISLERIREALEDCLMAAAMDPNFLKAHVRAANCHLMLGEVENAMQYYNKLLESGAGLCLDRRITIEAADGLQKAQKVADCTNRSAELLEQKTLEAASDALEIITEALSTSSRSEKLLEMKAEAMCLLRKYGETIQLCEQTLLVVEQSFASVGTDNCSVNMNVSGSVNHPLARLWRWRLISKSYFYMGKLEAALDLLQKLEQVGPISNKQGKKILESSISLAATIRELLRCKNAGNEAFRSGKYTEAVEHYTVALSSNVESRPFAAICFCNRAAAHQALGHIADAIADCSLSMALDGNYTKAVSRRAVLHEMIRDNAQAVSDLQRLISTLENQSKEKAKQSGSPARSTGSKDIKQARRHMSLMEEAAKEGVPLDFYLILGVKASDAASDIKKAYRKAALRHHPDKASQFLARTESDEGRLWKEIADEVNKDADRLFKMIGEAYAVLSDTDKRSEYDNEEEMRKAMKEIRRTNCYGRTSEAYSSSFRRSGSKQNSQENWKTYGNSYSRW</sequence>
<feature type="compositionally biased region" description="Polar residues" evidence="1">
    <location>
        <begin position="462"/>
        <end position="479"/>
    </location>
</feature>
<feature type="compositionally biased region" description="Low complexity" evidence="1">
    <location>
        <begin position="897"/>
        <end position="915"/>
    </location>
</feature>
<feature type="compositionally biased region" description="Polar residues" evidence="1">
    <location>
        <begin position="372"/>
        <end position="384"/>
    </location>
</feature>
<dbReference type="InterPro" id="IPR019734">
    <property type="entry name" value="TPR_rpt"/>
</dbReference>
<feature type="compositionally biased region" description="Basic and acidic residues" evidence="1">
    <location>
        <begin position="386"/>
        <end position="403"/>
    </location>
</feature>
<feature type="compositionally biased region" description="Polar residues" evidence="1">
    <location>
        <begin position="12"/>
        <end position="46"/>
    </location>
</feature>
<accession>A0AAD5IFM2</accession>
<dbReference type="EMBL" id="JAJSOW010000106">
    <property type="protein sequence ID" value="KAI9161418.1"/>
    <property type="molecule type" value="Genomic_DNA"/>
</dbReference>
<feature type="region of interest" description="Disordered" evidence="1">
    <location>
        <begin position="527"/>
        <end position="546"/>
    </location>
</feature>
<proteinExistence type="predicted"/>
<feature type="compositionally biased region" description="Polar residues" evidence="1">
    <location>
        <begin position="874"/>
        <end position="883"/>
    </location>
</feature>
<feature type="region of interest" description="Disordered" evidence="1">
    <location>
        <begin position="455"/>
        <end position="479"/>
    </location>
</feature>
<dbReference type="InterPro" id="IPR011990">
    <property type="entry name" value="TPR-like_helical_dom_sf"/>
</dbReference>
<feature type="region of interest" description="Disordered" evidence="1">
    <location>
        <begin position="1"/>
        <end position="46"/>
    </location>
</feature>
<dbReference type="InterPro" id="IPR036869">
    <property type="entry name" value="J_dom_sf"/>
</dbReference>
<dbReference type="SUPFAM" id="SSF48452">
    <property type="entry name" value="TPR-like"/>
    <property type="match status" value="2"/>
</dbReference>
<dbReference type="PROSITE" id="PS50076">
    <property type="entry name" value="DNAJ_2"/>
    <property type="match status" value="1"/>
</dbReference>
<gene>
    <name evidence="3" type="ORF">LWI28_017184</name>
</gene>
<dbReference type="Pfam" id="PF00226">
    <property type="entry name" value="DnaJ"/>
    <property type="match status" value="1"/>
</dbReference>
<dbReference type="CDD" id="cd06257">
    <property type="entry name" value="DnaJ"/>
    <property type="match status" value="1"/>
</dbReference>
<feature type="region of interest" description="Disordered" evidence="1">
    <location>
        <begin position="372"/>
        <end position="403"/>
    </location>
</feature>
<dbReference type="Gene3D" id="1.25.40.10">
    <property type="entry name" value="Tetratricopeptide repeat domain"/>
    <property type="match status" value="2"/>
</dbReference>
<dbReference type="Proteomes" id="UP001064489">
    <property type="component" value="Chromosome 2"/>
</dbReference>
<dbReference type="PROSITE" id="PS00636">
    <property type="entry name" value="DNAJ_1"/>
    <property type="match status" value="1"/>
</dbReference>
<evidence type="ECO:0000259" key="2">
    <source>
        <dbReference type="PROSITE" id="PS50076"/>
    </source>
</evidence>
<reference evidence="3" key="2">
    <citation type="submission" date="2023-02" db="EMBL/GenBank/DDBJ databases">
        <authorList>
            <person name="Swenson N.G."/>
            <person name="Wegrzyn J.L."/>
            <person name="Mcevoy S.L."/>
        </authorList>
    </citation>
    <scope>NUCLEOTIDE SEQUENCE</scope>
    <source>
        <strain evidence="3">91603</strain>
        <tissue evidence="3">Leaf</tissue>
    </source>
</reference>
<feature type="compositionally biased region" description="Polar residues" evidence="1">
    <location>
        <begin position="695"/>
        <end position="705"/>
    </location>
</feature>
<dbReference type="Gene3D" id="1.10.287.110">
    <property type="entry name" value="DnaJ domain"/>
    <property type="match status" value="1"/>
</dbReference>
<evidence type="ECO:0000313" key="3">
    <source>
        <dbReference type="EMBL" id="KAI9161418.1"/>
    </source>
</evidence>
<feature type="region of interest" description="Disordered" evidence="1">
    <location>
        <begin position="1321"/>
        <end position="1345"/>
    </location>
</feature>
<keyword evidence="4" id="KW-1185">Reference proteome</keyword>
<feature type="compositionally biased region" description="Basic and acidic residues" evidence="1">
    <location>
        <begin position="268"/>
        <end position="279"/>
    </location>
</feature>
<evidence type="ECO:0000313" key="4">
    <source>
        <dbReference type="Proteomes" id="UP001064489"/>
    </source>
</evidence>
<feature type="region of interest" description="Disordered" evidence="1">
    <location>
        <begin position="874"/>
        <end position="922"/>
    </location>
</feature>
<dbReference type="PANTHER" id="PTHR45181:SF8">
    <property type="entry name" value="HEAT SHOCK PROTEIN DNAJ WITH TETRATRICOPEPTIDE REPEAT-CONTAINING PROTEIN"/>
    <property type="match status" value="1"/>
</dbReference>
<name>A0AAD5IFM2_ACENE</name>
<dbReference type="SMART" id="SM00028">
    <property type="entry name" value="TPR"/>
    <property type="match status" value="7"/>
</dbReference>
<dbReference type="Pfam" id="PF13174">
    <property type="entry name" value="TPR_6"/>
    <property type="match status" value="1"/>
</dbReference>
<evidence type="ECO:0000256" key="1">
    <source>
        <dbReference type="SAM" id="MobiDB-lite"/>
    </source>
</evidence>
<feature type="compositionally biased region" description="Basic residues" evidence="1">
    <location>
        <begin position="684"/>
        <end position="694"/>
    </location>
</feature>
<feature type="region of interest" description="Disordered" evidence="1">
    <location>
        <begin position="260"/>
        <end position="279"/>
    </location>
</feature>